<dbReference type="InterPro" id="IPR008914">
    <property type="entry name" value="PEBP"/>
</dbReference>
<dbReference type="GO" id="GO:0046578">
    <property type="term" value="P:regulation of Ras protein signal transduction"/>
    <property type="evidence" value="ECO:0007669"/>
    <property type="project" value="TreeGrafter"/>
</dbReference>
<dbReference type="InterPro" id="IPR036610">
    <property type="entry name" value="PEBP-like_sf"/>
</dbReference>
<dbReference type="PANTHER" id="PTHR11362:SF141">
    <property type="entry name" value="PHOSPHATIDYLETHANOLAMINE-BINDING PROTEIN"/>
    <property type="match status" value="1"/>
</dbReference>
<feature type="non-terminal residue" evidence="1">
    <location>
        <position position="1"/>
    </location>
</feature>
<sequence length="169" mass="18522">SQTPPGYWLSPGSSLHLTFKQDLVPSGGQELSPSDATSQPKLHLPGNFCVLDVYMVFMIDIQSVRSGVARSMLHWFQPDLRVVSTSGGWSQLSSATTSNISAAYVGPQPLPGPLHQYAVLIFRQPPDFEFPECFESMLPATIDARAGFDLEQFMNVTRLSPPVAANYFS</sequence>
<organism evidence="1 2">
    <name type="scientific">Cercospora zeae-maydis SCOH1-5</name>
    <dbReference type="NCBI Taxonomy" id="717836"/>
    <lineage>
        <taxon>Eukaryota</taxon>
        <taxon>Fungi</taxon>
        <taxon>Dikarya</taxon>
        <taxon>Ascomycota</taxon>
        <taxon>Pezizomycotina</taxon>
        <taxon>Dothideomycetes</taxon>
        <taxon>Dothideomycetidae</taxon>
        <taxon>Mycosphaerellales</taxon>
        <taxon>Mycosphaerellaceae</taxon>
        <taxon>Cercospora</taxon>
    </lineage>
</organism>
<feature type="non-terminal residue" evidence="1">
    <location>
        <position position="169"/>
    </location>
</feature>
<dbReference type="Proteomes" id="UP000799539">
    <property type="component" value="Unassembled WGS sequence"/>
</dbReference>
<dbReference type="OrthoDB" id="2506647at2759"/>
<dbReference type="PANTHER" id="PTHR11362">
    <property type="entry name" value="PHOSPHATIDYLETHANOLAMINE-BINDING PROTEIN"/>
    <property type="match status" value="1"/>
</dbReference>
<dbReference type="AlphaFoldDB" id="A0A6A6FRD4"/>
<proteinExistence type="predicted"/>
<evidence type="ECO:0000313" key="1">
    <source>
        <dbReference type="EMBL" id="KAF2215738.1"/>
    </source>
</evidence>
<gene>
    <name evidence="1" type="ORF">CERZMDRAFT_15437</name>
</gene>
<dbReference type="SUPFAM" id="SSF49777">
    <property type="entry name" value="PEBP-like"/>
    <property type="match status" value="1"/>
</dbReference>
<dbReference type="InterPro" id="IPR035810">
    <property type="entry name" value="PEBP_euk"/>
</dbReference>
<protein>
    <recommendedName>
        <fullName evidence="3">PEBP-like protein</fullName>
    </recommendedName>
</protein>
<dbReference type="GO" id="GO:0030162">
    <property type="term" value="P:regulation of proteolysis"/>
    <property type="evidence" value="ECO:0007669"/>
    <property type="project" value="TreeGrafter"/>
</dbReference>
<reference evidence="1" key="1">
    <citation type="journal article" date="2020" name="Stud. Mycol.">
        <title>101 Dothideomycetes genomes: a test case for predicting lifestyles and emergence of pathogens.</title>
        <authorList>
            <person name="Haridas S."/>
            <person name="Albert R."/>
            <person name="Binder M."/>
            <person name="Bloem J."/>
            <person name="Labutti K."/>
            <person name="Salamov A."/>
            <person name="Andreopoulos B."/>
            <person name="Baker S."/>
            <person name="Barry K."/>
            <person name="Bills G."/>
            <person name="Bluhm B."/>
            <person name="Cannon C."/>
            <person name="Castanera R."/>
            <person name="Culley D."/>
            <person name="Daum C."/>
            <person name="Ezra D."/>
            <person name="Gonzalez J."/>
            <person name="Henrissat B."/>
            <person name="Kuo A."/>
            <person name="Liang C."/>
            <person name="Lipzen A."/>
            <person name="Lutzoni F."/>
            <person name="Magnuson J."/>
            <person name="Mondo S."/>
            <person name="Nolan M."/>
            <person name="Ohm R."/>
            <person name="Pangilinan J."/>
            <person name="Park H.-J."/>
            <person name="Ramirez L."/>
            <person name="Alfaro M."/>
            <person name="Sun H."/>
            <person name="Tritt A."/>
            <person name="Yoshinaga Y."/>
            <person name="Zwiers L.-H."/>
            <person name="Turgeon B."/>
            <person name="Goodwin S."/>
            <person name="Spatafora J."/>
            <person name="Crous P."/>
            <person name="Grigoriev I."/>
        </authorList>
    </citation>
    <scope>NUCLEOTIDE SEQUENCE</scope>
    <source>
        <strain evidence="1">SCOH1-5</strain>
    </source>
</reference>
<dbReference type="Gene3D" id="3.90.280.10">
    <property type="entry name" value="PEBP-like"/>
    <property type="match status" value="1"/>
</dbReference>
<evidence type="ECO:0000313" key="2">
    <source>
        <dbReference type="Proteomes" id="UP000799539"/>
    </source>
</evidence>
<dbReference type="Pfam" id="PF01161">
    <property type="entry name" value="PBP"/>
    <property type="match status" value="1"/>
</dbReference>
<evidence type="ECO:0008006" key="3">
    <source>
        <dbReference type="Google" id="ProtNLM"/>
    </source>
</evidence>
<dbReference type="GO" id="GO:0005543">
    <property type="term" value="F:phospholipid binding"/>
    <property type="evidence" value="ECO:0007669"/>
    <property type="project" value="TreeGrafter"/>
</dbReference>
<name>A0A6A6FRD4_9PEZI</name>
<keyword evidence="2" id="KW-1185">Reference proteome</keyword>
<dbReference type="EMBL" id="ML992665">
    <property type="protein sequence ID" value="KAF2215738.1"/>
    <property type="molecule type" value="Genomic_DNA"/>
</dbReference>
<dbReference type="GO" id="GO:0030414">
    <property type="term" value="F:peptidase inhibitor activity"/>
    <property type="evidence" value="ECO:0007669"/>
    <property type="project" value="TreeGrafter"/>
</dbReference>
<dbReference type="CDD" id="cd00866">
    <property type="entry name" value="PEBP_euk"/>
    <property type="match status" value="1"/>
</dbReference>
<accession>A0A6A6FRD4</accession>